<dbReference type="Gene3D" id="3.40.525.10">
    <property type="entry name" value="CRAL-TRIO lipid binding domain"/>
    <property type="match status" value="1"/>
</dbReference>
<dbReference type="PANTHER" id="PTHR10174:SF222">
    <property type="entry name" value="GH10083P-RELATED"/>
    <property type="match status" value="1"/>
</dbReference>
<protein>
    <recommendedName>
        <fullName evidence="1">CRAL-TRIO domain-containing protein</fullName>
    </recommendedName>
</protein>
<dbReference type="InterPro" id="IPR036865">
    <property type="entry name" value="CRAL-TRIO_dom_sf"/>
</dbReference>
<dbReference type="InterPro" id="IPR036273">
    <property type="entry name" value="CRAL/TRIO_N_dom_sf"/>
</dbReference>
<feature type="domain" description="CRAL-TRIO" evidence="1">
    <location>
        <begin position="151"/>
        <end position="254"/>
    </location>
</feature>
<dbReference type="EnsemblMetazoa" id="XM_050643817.1">
    <property type="protein sequence ID" value="XP_050499774.1"/>
    <property type="gene ID" value="LOC126880118"/>
</dbReference>
<proteinExistence type="predicted"/>
<evidence type="ECO:0000259" key="1">
    <source>
        <dbReference type="PROSITE" id="PS50191"/>
    </source>
</evidence>
<keyword evidence="3" id="KW-1185">Reference proteome</keyword>
<dbReference type="CDD" id="cd00170">
    <property type="entry name" value="SEC14"/>
    <property type="match status" value="1"/>
</dbReference>
<accession>A0ABM5JPB1</accession>
<evidence type="ECO:0000313" key="3">
    <source>
        <dbReference type="Proteomes" id="UP001652700"/>
    </source>
</evidence>
<sequence>MDKNTQNDVTSKHREEILKYLGKTEEDLAASVELMKSWFKTQPHLPEVPSTKKLEFYIVNNTFNLESAKTRIDQFYTLRSTLTVIFDTSNPKSPEQKAAIDSAQIVPLPKLHDDLYGVILFKMRENIPVNFDPHWWLGALVNAHEVKIHEGLMLNYIVVYDLEHMTLSHLLKISPIFAVNSSKLSENGLGERLKEMHFINCPPFFQIIMNILRAVMRADFFTRLHIHHTVDTFRERFPSELLPKDYGGNEKCMDELEAAWIKKCEEYQEHFDRLDTLRVDESLRPNPDVPKDLIELGFDRFRRMFFDL</sequence>
<dbReference type="SUPFAM" id="SSF52087">
    <property type="entry name" value="CRAL/TRIO domain"/>
    <property type="match status" value="1"/>
</dbReference>
<evidence type="ECO:0000313" key="2">
    <source>
        <dbReference type="EnsemblMetazoa" id="XP_050499774.1"/>
    </source>
</evidence>
<organism evidence="2 3">
    <name type="scientific">Diabrotica virgifera virgifera</name>
    <name type="common">western corn rootworm</name>
    <dbReference type="NCBI Taxonomy" id="50390"/>
    <lineage>
        <taxon>Eukaryota</taxon>
        <taxon>Metazoa</taxon>
        <taxon>Ecdysozoa</taxon>
        <taxon>Arthropoda</taxon>
        <taxon>Hexapoda</taxon>
        <taxon>Insecta</taxon>
        <taxon>Pterygota</taxon>
        <taxon>Neoptera</taxon>
        <taxon>Endopterygota</taxon>
        <taxon>Coleoptera</taxon>
        <taxon>Polyphaga</taxon>
        <taxon>Cucujiformia</taxon>
        <taxon>Chrysomeloidea</taxon>
        <taxon>Chrysomelidae</taxon>
        <taxon>Galerucinae</taxon>
        <taxon>Diabroticina</taxon>
        <taxon>Diabroticites</taxon>
        <taxon>Diabrotica</taxon>
    </lineage>
</organism>
<dbReference type="PANTHER" id="PTHR10174">
    <property type="entry name" value="ALPHA-TOCOPHEROL TRANSFER PROTEIN-RELATED"/>
    <property type="match status" value="1"/>
</dbReference>
<dbReference type="InterPro" id="IPR001251">
    <property type="entry name" value="CRAL-TRIO_dom"/>
</dbReference>
<name>A0ABM5JPB1_DIAVI</name>
<reference evidence="2" key="1">
    <citation type="submission" date="2025-05" db="UniProtKB">
        <authorList>
            <consortium name="EnsemblMetazoa"/>
        </authorList>
    </citation>
    <scope>IDENTIFICATION</scope>
</reference>
<dbReference type="GeneID" id="126880118"/>
<dbReference type="SUPFAM" id="SSF46938">
    <property type="entry name" value="CRAL/TRIO N-terminal domain"/>
    <property type="match status" value="1"/>
</dbReference>
<dbReference type="Proteomes" id="UP001652700">
    <property type="component" value="Unplaced"/>
</dbReference>
<dbReference type="PROSITE" id="PS50191">
    <property type="entry name" value="CRAL_TRIO"/>
    <property type="match status" value="1"/>
</dbReference>
<dbReference type="RefSeq" id="XP_050499774.1">
    <property type="nucleotide sequence ID" value="XM_050643817.1"/>
</dbReference>
<dbReference type="Pfam" id="PF00650">
    <property type="entry name" value="CRAL_TRIO"/>
    <property type="match status" value="1"/>
</dbReference>